<dbReference type="Proteomes" id="UP000697710">
    <property type="component" value="Unassembled WGS sequence"/>
</dbReference>
<feature type="non-terminal residue" evidence="4">
    <location>
        <position position="193"/>
    </location>
</feature>
<dbReference type="GO" id="GO:0005737">
    <property type="term" value="C:cytoplasm"/>
    <property type="evidence" value="ECO:0007669"/>
    <property type="project" value="TreeGrafter"/>
</dbReference>
<comment type="similarity">
    <text evidence="3">Belongs to the trans-sulfuration enzymes family.</text>
</comment>
<dbReference type="AlphaFoldDB" id="A0A956M1V3"/>
<dbReference type="PANTHER" id="PTHR11808">
    <property type="entry name" value="TRANS-SULFURATION ENZYME FAMILY MEMBER"/>
    <property type="match status" value="1"/>
</dbReference>
<evidence type="ECO:0000256" key="2">
    <source>
        <dbReference type="ARBA" id="ARBA00022898"/>
    </source>
</evidence>
<dbReference type="Gene3D" id="3.40.640.10">
    <property type="entry name" value="Type I PLP-dependent aspartate aminotransferase-like (Major domain)"/>
    <property type="match status" value="1"/>
</dbReference>
<organism evidence="4 5">
    <name type="scientific">Eiseniibacteriota bacterium</name>
    <dbReference type="NCBI Taxonomy" id="2212470"/>
    <lineage>
        <taxon>Bacteria</taxon>
        <taxon>Candidatus Eiseniibacteriota</taxon>
    </lineage>
</organism>
<dbReference type="PANTHER" id="PTHR11808:SF80">
    <property type="entry name" value="CYSTATHIONINE GAMMA-LYASE"/>
    <property type="match status" value="1"/>
</dbReference>
<protein>
    <submittedName>
        <fullName evidence="4">Aminotransferase class I/II-fold pyridoxal phosphate-dependent enzyme</fullName>
    </submittedName>
</protein>
<accession>A0A956M1V3</accession>
<dbReference type="InterPro" id="IPR015424">
    <property type="entry name" value="PyrdxlP-dep_Trfase"/>
</dbReference>
<dbReference type="SUPFAM" id="SSF53383">
    <property type="entry name" value="PLP-dependent transferases"/>
    <property type="match status" value="1"/>
</dbReference>
<dbReference type="Pfam" id="PF01053">
    <property type="entry name" value="Cys_Met_Meta_PP"/>
    <property type="match status" value="1"/>
</dbReference>
<dbReference type="InterPro" id="IPR015421">
    <property type="entry name" value="PyrdxlP-dep_Trfase_major"/>
</dbReference>
<proteinExistence type="inferred from homology"/>
<name>A0A956M1V3_UNCEI</name>
<evidence type="ECO:0000313" key="4">
    <source>
        <dbReference type="EMBL" id="MCA9729664.1"/>
    </source>
</evidence>
<evidence type="ECO:0000313" key="5">
    <source>
        <dbReference type="Proteomes" id="UP000697710"/>
    </source>
</evidence>
<dbReference type="GO" id="GO:0030170">
    <property type="term" value="F:pyridoxal phosphate binding"/>
    <property type="evidence" value="ECO:0007669"/>
    <property type="project" value="InterPro"/>
</dbReference>
<evidence type="ECO:0000256" key="3">
    <source>
        <dbReference type="RuleBase" id="RU362118"/>
    </source>
</evidence>
<dbReference type="EMBL" id="JAGQHR010000790">
    <property type="protein sequence ID" value="MCA9729664.1"/>
    <property type="molecule type" value="Genomic_DNA"/>
</dbReference>
<reference evidence="4" key="1">
    <citation type="submission" date="2020-04" db="EMBL/GenBank/DDBJ databases">
        <authorList>
            <person name="Zhang T."/>
        </authorList>
    </citation>
    <scope>NUCLEOTIDE SEQUENCE</scope>
    <source>
        <strain evidence="4">HKST-UBA01</strain>
    </source>
</reference>
<evidence type="ECO:0000256" key="1">
    <source>
        <dbReference type="ARBA" id="ARBA00001933"/>
    </source>
</evidence>
<keyword evidence="4" id="KW-0032">Aminotransferase</keyword>
<dbReference type="InterPro" id="IPR000277">
    <property type="entry name" value="Cys/Met-Metab_PyrdxlP-dep_enz"/>
</dbReference>
<dbReference type="GO" id="GO:0008483">
    <property type="term" value="F:transaminase activity"/>
    <property type="evidence" value="ECO:0007669"/>
    <property type="project" value="UniProtKB-KW"/>
</dbReference>
<sequence length="193" mass="20831">MQERFDPVAAMANHRHDFGEYGGVNLSIEASTTFTVLEAHTLPDLFHGYLGAQEGCFLYGRHIHPTVLALGRELAAMEGTEAGYATASGMGAISATLMQLLKPGDRLVMSRAVYGGTYAFASRVLAGRFGIDVRFVDIANLQEVREACRESTRALYVETLSNPTLVLADIPRLAEIAHGCGARLVVDNTFAPL</sequence>
<keyword evidence="4" id="KW-0808">Transferase</keyword>
<dbReference type="FunFam" id="3.40.640.10:FF:000046">
    <property type="entry name" value="Cystathionine gamma-lyase"/>
    <property type="match status" value="1"/>
</dbReference>
<dbReference type="GO" id="GO:0019346">
    <property type="term" value="P:transsulfuration"/>
    <property type="evidence" value="ECO:0007669"/>
    <property type="project" value="InterPro"/>
</dbReference>
<dbReference type="GO" id="GO:0016846">
    <property type="term" value="F:carbon-sulfur lyase activity"/>
    <property type="evidence" value="ECO:0007669"/>
    <property type="project" value="TreeGrafter"/>
</dbReference>
<reference evidence="4" key="2">
    <citation type="journal article" date="2021" name="Microbiome">
        <title>Successional dynamics and alternative stable states in a saline activated sludge microbial community over 9 years.</title>
        <authorList>
            <person name="Wang Y."/>
            <person name="Ye J."/>
            <person name="Ju F."/>
            <person name="Liu L."/>
            <person name="Boyd J.A."/>
            <person name="Deng Y."/>
            <person name="Parks D.H."/>
            <person name="Jiang X."/>
            <person name="Yin X."/>
            <person name="Woodcroft B.J."/>
            <person name="Tyson G.W."/>
            <person name="Hugenholtz P."/>
            <person name="Polz M.F."/>
            <person name="Zhang T."/>
        </authorList>
    </citation>
    <scope>NUCLEOTIDE SEQUENCE</scope>
    <source>
        <strain evidence="4">HKST-UBA01</strain>
    </source>
</reference>
<comment type="caution">
    <text evidence="4">The sequence shown here is derived from an EMBL/GenBank/DDBJ whole genome shotgun (WGS) entry which is preliminary data.</text>
</comment>
<comment type="cofactor">
    <cofactor evidence="1 3">
        <name>pyridoxal 5'-phosphate</name>
        <dbReference type="ChEBI" id="CHEBI:597326"/>
    </cofactor>
</comment>
<keyword evidence="2 3" id="KW-0663">Pyridoxal phosphate</keyword>
<gene>
    <name evidence="4" type="ORF">KC729_18425</name>
</gene>